<dbReference type="AlphaFoldDB" id="A0A1E5FZ04"/>
<keyword evidence="2" id="KW-0175">Coiled coil</keyword>
<dbReference type="Gene3D" id="3.30.565.10">
    <property type="entry name" value="Histidine kinase-like ATPase, C-terminal domain"/>
    <property type="match status" value="1"/>
</dbReference>
<dbReference type="Gene3D" id="3.30.450.20">
    <property type="entry name" value="PAS domain"/>
    <property type="match status" value="1"/>
</dbReference>
<dbReference type="InterPro" id="IPR036890">
    <property type="entry name" value="HATPase_C_sf"/>
</dbReference>
<dbReference type="SMART" id="SM00091">
    <property type="entry name" value="PAS"/>
    <property type="match status" value="1"/>
</dbReference>
<dbReference type="GO" id="GO:0016791">
    <property type="term" value="F:phosphatase activity"/>
    <property type="evidence" value="ECO:0007669"/>
    <property type="project" value="TreeGrafter"/>
</dbReference>
<dbReference type="PANTHER" id="PTHR43156:SF2">
    <property type="entry name" value="STAGE II SPORULATION PROTEIN E"/>
    <property type="match status" value="1"/>
</dbReference>
<feature type="domain" description="PAS" evidence="3">
    <location>
        <begin position="8"/>
        <end position="78"/>
    </location>
</feature>
<dbReference type="InterPro" id="IPR035965">
    <property type="entry name" value="PAS-like_dom_sf"/>
</dbReference>
<dbReference type="Pfam" id="PF07228">
    <property type="entry name" value="SpoIIE"/>
    <property type="match status" value="1"/>
</dbReference>
<dbReference type="RefSeq" id="WP_069644088.1">
    <property type="nucleotide sequence ID" value="NZ_MIJE01000034.1"/>
</dbReference>
<dbReference type="CDD" id="cd16936">
    <property type="entry name" value="HATPase_RsbW-like"/>
    <property type="match status" value="1"/>
</dbReference>
<sequence length="544" mass="62244">MKNNLSIPINEFNEILNEIDNGVMIVDRHGRYLEVNKAMSDRLGYTQSEMRGRSIFELDTPEYAKLAHERLAKIFKEREAVFEVAHKAKDGVIIPAEIKTKVINYNNQDVILVIAKDVSKQKELEEALRVSEEKIFEYIMELELKNVEMEELYRHLDEEIDKALRIHEQTMSKEMPIVEGVSVATYYQPAKKLGGDFYDVIKRENKLVFYVSDVSGHGLDGAIMSMFVKNTISSFVALADDENINPEDILRFLSTQYQIMDYTAEYFISICLMVLNIDSKELLYSSLGFHTPPLVKLNNGDTLTLENKGLPISTAVPTEMLDFKASKIVMQFGSTLLMNTDGLVEQEVADTRYMERLNALFEQMSCLPPKALIQVINNDFNQFNLGRAEAEDDITLLAIKLEEPDVRRKSMIFASDFSALEEVYSWLSTELKNHEDVEMTYMVLQEVIGNAIEHGNRFDTAKKVMLEICVCNNYIFAQVGDEGEGFAWKKQIEKPLTLEGTEERGRGIAMSRLMSEQLFYNEKGNIAYVICKRKVEEIGKDEIC</sequence>
<dbReference type="Pfam" id="PF13581">
    <property type="entry name" value="HATPase_c_2"/>
    <property type="match status" value="1"/>
</dbReference>
<dbReference type="Gene3D" id="3.60.40.10">
    <property type="entry name" value="PPM-type phosphatase domain"/>
    <property type="match status" value="1"/>
</dbReference>
<feature type="coiled-coil region" evidence="2">
    <location>
        <begin position="139"/>
        <end position="166"/>
    </location>
</feature>
<dbReference type="Pfam" id="PF13426">
    <property type="entry name" value="PAS_9"/>
    <property type="match status" value="1"/>
</dbReference>
<dbReference type="InterPro" id="IPR000014">
    <property type="entry name" value="PAS"/>
</dbReference>
<evidence type="ECO:0000256" key="1">
    <source>
        <dbReference type="ARBA" id="ARBA00022801"/>
    </source>
</evidence>
<dbReference type="InterPro" id="IPR036457">
    <property type="entry name" value="PPM-type-like_dom_sf"/>
</dbReference>
<dbReference type="SMART" id="SM00331">
    <property type="entry name" value="PP2C_SIG"/>
    <property type="match status" value="1"/>
</dbReference>
<dbReference type="Proteomes" id="UP000094296">
    <property type="component" value="Unassembled WGS sequence"/>
</dbReference>
<organism evidence="4 5">
    <name type="scientific">Desulfuribacillus alkaliarsenatis</name>
    <dbReference type="NCBI Taxonomy" id="766136"/>
    <lineage>
        <taxon>Bacteria</taxon>
        <taxon>Bacillati</taxon>
        <taxon>Bacillota</taxon>
        <taxon>Desulfuribacillia</taxon>
        <taxon>Desulfuribacillales</taxon>
        <taxon>Desulfuribacillaceae</taxon>
        <taxon>Desulfuribacillus</taxon>
    </lineage>
</organism>
<keyword evidence="5" id="KW-1185">Reference proteome</keyword>
<keyword evidence="1" id="KW-0378">Hydrolase</keyword>
<evidence type="ECO:0000259" key="3">
    <source>
        <dbReference type="PROSITE" id="PS50112"/>
    </source>
</evidence>
<evidence type="ECO:0000313" key="4">
    <source>
        <dbReference type="EMBL" id="OEF95816.1"/>
    </source>
</evidence>
<dbReference type="InterPro" id="IPR003594">
    <property type="entry name" value="HATPase_dom"/>
</dbReference>
<dbReference type="InterPro" id="IPR001932">
    <property type="entry name" value="PPM-type_phosphatase-like_dom"/>
</dbReference>
<proteinExistence type="predicted"/>
<dbReference type="EMBL" id="MIJE01000034">
    <property type="protein sequence ID" value="OEF95816.1"/>
    <property type="molecule type" value="Genomic_DNA"/>
</dbReference>
<accession>A0A1E5FZ04</accession>
<dbReference type="CDD" id="cd00130">
    <property type="entry name" value="PAS"/>
    <property type="match status" value="1"/>
</dbReference>
<dbReference type="STRING" id="766136.BHF68_10470"/>
<evidence type="ECO:0000256" key="2">
    <source>
        <dbReference type="SAM" id="Coils"/>
    </source>
</evidence>
<dbReference type="SUPFAM" id="SSF55874">
    <property type="entry name" value="ATPase domain of HSP90 chaperone/DNA topoisomerase II/histidine kinase"/>
    <property type="match status" value="1"/>
</dbReference>
<dbReference type="PANTHER" id="PTHR43156">
    <property type="entry name" value="STAGE II SPORULATION PROTEIN E-RELATED"/>
    <property type="match status" value="1"/>
</dbReference>
<dbReference type="InterPro" id="IPR052016">
    <property type="entry name" value="Bact_Sigma-Reg"/>
</dbReference>
<evidence type="ECO:0000313" key="5">
    <source>
        <dbReference type="Proteomes" id="UP000094296"/>
    </source>
</evidence>
<dbReference type="SUPFAM" id="SSF81606">
    <property type="entry name" value="PP2C-like"/>
    <property type="match status" value="1"/>
</dbReference>
<protein>
    <recommendedName>
        <fullName evidence="3">PAS domain-containing protein</fullName>
    </recommendedName>
</protein>
<reference evidence="4 5" key="1">
    <citation type="submission" date="2016-09" db="EMBL/GenBank/DDBJ databases">
        <title>Draft genome sequence for the type strain of Desulfuribacillus alkaliarsenatis AHT28, an obligately anaerobic, sulfidogenic bacterium isolated from Russian soda lake sediments.</title>
        <authorList>
            <person name="Abin C.A."/>
            <person name="Hollibaugh J.T."/>
        </authorList>
    </citation>
    <scope>NUCLEOTIDE SEQUENCE [LARGE SCALE GENOMIC DNA]</scope>
    <source>
        <strain evidence="4 5">AHT28</strain>
    </source>
</reference>
<name>A0A1E5FZ04_9FIRM</name>
<comment type="caution">
    <text evidence="4">The sequence shown here is derived from an EMBL/GenBank/DDBJ whole genome shotgun (WGS) entry which is preliminary data.</text>
</comment>
<gene>
    <name evidence="4" type="ORF">BHF68_10470</name>
</gene>
<dbReference type="PROSITE" id="PS50112">
    <property type="entry name" value="PAS"/>
    <property type="match status" value="1"/>
</dbReference>
<dbReference type="NCBIfam" id="TIGR00229">
    <property type="entry name" value="sensory_box"/>
    <property type="match status" value="1"/>
</dbReference>
<dbReference type="SUPFAM" id="SSF55785">
    <property type="entry name" value="PYP-like sensor domain (PAS domain)"/>
    <property type="match status" value="1"/>
</dbReference>